<dbReference type="OrthoDB" id="227596at2"/>
<evidence type="ECO:0000256" key="4">
    <source>
        <dbReference type="ARBA" id="ARBA00022679"/>
    </source>
</evidence>
<name>A0A4R2JJ85_9PSEU</name>
<keyword evidence="3" id="KW-0597">Phosphoprotein</keyword>
<dbReference type="InterPro" id="IPR036890">
    <property type="entry name" value="HATPase_C_sf"/>
</dbReference>
<evidence type="ECO:0000256" key="1">
    <source>
        <dbReference type="ARBA" id="ARBA00000085"/>
    </source>
</evidence>
<evidence type="ECO:0000259" key="10">
    <source>
        <dbReference type="Pfam" id="PF07730"/>
    </source>
</evidence>
<dbReference type="InterPro" id="IPR050482">
    <property type="entry name" value="Sensor_HK_TwoCompSys"/>
</dbReference>
<reference evidence="11 12" key="1">
    <citation type="submission" date="2019-03" db="EMBL/GenBank/DDBJ databases">
        <title>Genomic Encyclopedia of Type Strains, Phase IV (KMG-IV): sequencing the most valuable type-strain genomes for metagenomic binning, comparative biology and taxonomic classification.</title>
        <authorList>
            <person name="Goeker M."/>
        </authorList>
    </citation>
    <scope>NUCLEOTIDE SEQUENCE [LARGE SCALE GENOMIC DNA]</scope>
    <source>
        <strain evidence="11 12">DSM 45934</strain>
    </source>
</reference>
<evidence type="ECO:0000259" key="9">
    <source>
        <dbReference type="Pfam" id="PF02518"/>
    </source>
</evidence>
<keyword evidence="5" id="KW-0547">Nucleotide-binding</keyword>
<dbReference type="EMBL" id="SLWS01000009">
    <property type="protein sequence ID" value="TCO54215.1"/>
    <property type="molecule type" value="Genomic_DNA"/>
</dbReference>
<keyword evidence="7" id="KW-0067">ATP-binding</keyword>
<dbReference type="Gene3D" id="1.20.5.1930">
    <property type="match status" value="1"/>
</dbReference>
<dbReference type="InterPro" id="IPR003594">
    <property type="entry name" value="HATPase_dom"/>
</dbReference>
<dbReference type="GO" id="GO:0046983">
    <property type="term" value="F:protein dimerization activity"/>
    <property type="evidence" value="ECO:0007669"/>
    <property type="project" value="InterPro"/>
</dbReference>
<evidence type="ECO:0000256" key="6">
    <source>
        <dbReference type="ARBA" id="ARBA00022777"/>
    </source>
</evidence>
<evidence type="ECO:0000256" key="7">
    <source>
        <dbReference type="ARBA" id="ARBA00022840"/>
    </source>
</evidence>
<dbReference type="RefSeq" id="WP_132123203.1">
    <property type="nucleotide sequence ID" value="NZ_SLWS01000009.1"/>
</dbReference>
<evidence type="ECO:0000313" key="11">
    <source>
        <dbReference type="EMBL" id="TCO54215.1"/>
    </source>
</evidence>
<keyword evidence="4" id="KW-0808">Transferase</keyword>
<dbReference type="PANTHER" id="PTHR24421">
    <property type="entry name" value="NITRATE/NITRITE SENSOR PROTEIN NARX-RELATED"/>
    <property type="match status" value="1"/>
</dbReference>
<dbReference type="EC" id="2.7.13.3" evidence="2"/>
<proteinExistence type="predicted"/>
<protein>
    <recommendedName>
        <fullName evidence="2">histidine kinase</fullName>
        <ecNumber evidence="2">2.7.13.3</ecNumber>
    </recommendedName>
</protein>
<gene>
    <name evidence="11" type="ORF">EV192_109195</name>
</gene>
<dbReference type="GO" id="GO:0016020">
    <property type="term" value="C:membrane"/>
    <property type="evidence" value="ECO:0007669"/>
    <property type="project" value="InterPro"/>
</dbReference>
<comment type="catalytic activity">
    <reaction evidence="1">
        <text>ATP + protein L-histidine = ADP + protein N-phospho-L-histidine.</text>
        <dbReference type="EC" id="2.7.13.3"/>
    </reaction>
</comment>
<dbReference type="Pfam" id="PF02518">
    <property type="entry name" value="HATPase_c"/>
    <property type="match status" value="1"/>
</dbReference>
<feature type="domain" description="Signal transduction histidine kinase subgroup 3 dimerisation and phosphoacceptor" evidence="10">
    <location>
        <begin position="59"/>
        <end position="122"/>
    </location>
</feature>
<dbReference type="PANTHER" id="PTHR24421:SF10">
    <property type="entry name" value="NITRATE_NITRITE SENSOR PROTEIN NARQ"/>
    <property type="match status" value="1"/>
</dbReference>
<dbReference type="Proteomes" id="UP000295680">
    <property type="component" value="Unassembled WGS sequence"/>
</dbReference>
<evidence type="ECO:0000256" key="3">
    <source>
        <dbReference type="ARBA" id="ARBA00022553"/>
    </source>
</evidence>
<dbReference type="SUPFAM" id="SSF55874">
    <property type="entry name" value="ATPase domain of HSP90 chaperone/DNA topoisomerase II/histidine kinase"/>
    <property type="match status" value="1"/>
</dbReference>
<dbReference type="GO" id="GO:0005524">
    <property type="term" value="F:ATP binding"/>
    <property type="evidence" value="ECO:0007669"/>
    <property type="project" value="UniProtKB-KW"/>
</dbReference>
<evidence type="ECO:0000313" key="12">
    <source>
        <dbReference type="Proteomes" id="UP000295680"/>
    </source>
</evidence>
<feature type="domain" description="Histidine kinase/HSP90-like ATPase" evidence="9">
    <location>
        <begin position="164"/>
        <end position="253"/>
    </location>
</feature>
<keyword evidence="12" id="KW-1185">Reference proteome</keyword>
<organism evidence="11 12">
    <name type="scientific">Actinocrispum wychmicini</name>
    <dbReference type="NCBI Taxonomy" id="1213861"/>
    <lineage>
        <taxon>Bacteria</taxon>
        <taxon>Bacillati</taxon>
        <taxon>Actinomycetota</taxon>
        <taxon>Actinomycetes</taxon>
        <taxon>Pseudonocardiales</taxon>
        <taxon>Pseudonocardiaceae</taxon>
        <taxon>Actinocrispum</taxon>
    </lineage>
</organism>
<comment type="caution">
    <text evidence="11">The sequence shown here is derived from an EMBL/GenBank/DDBJ whole genome shotgun (WGS) entry which is preliminary data.</text>
</comment>
<dbReference type="Pfam" id="PF07730">
    <property type="entry name" value="HisKA_3"/>
    <property type="match status" value="1"/>
</dbReference>
<evidence type="ECO:0000256" key="5">
    <source>
        <dbReference type="ARBA" id="ARBA00022741"/>
    </source>
</evidence>
<dbReference type="AlphaFoldDB" id="A0A4R2JJ85"/>
<dbReference type="Gene3D" id="3.30.565.10">
    <property type="entry name" value="Histidine kinase-like ATPase, C-terminal domain"/>
    <property type="match status" value="1"/>
</dbReference>
<evidence type="ECO:0000256" key="8">
    <source>
        <dbReference type="ARBA" id="ARBA00023012"/>
    </source>
</evidence>
<keyword evidence="8" id="KW-0902">Two-component regulatory system</keyword>
<keyword evidence="6 11" id="KW-0418">Kinase</keyword>
<accession>A0A4R2JJ85</accession>
<sequence length="258" mass="27739">MNNVVVLLLGGHQVLLGVTIWVSTICVRSAAAKATSMRHAAEKMRREHEFQVRVAITREHTHIARELHDVVAHHLTVIVAGASAAKRMSTSNGASETLGVIETVGRDALVEMRELLGRLHTDQVPAGPPRLDQLPDLVTRVGQAGLPVRLTVLGDRRPLPDDVEAHAYRIIQEALTNTLKHAGPTRAGVVVGYHPGWLRLRIHDEGHGHGRPWPGAGYGLVGMRQRAAQLGGVIAVGPGPDGGFQVAADLPVPAELRR</sequence>
<dbReference type="GO" id="GO:0000155">
    <property type="term" value="F:phosphorelay sensor kinase activity"/>
    <property type="evidence" value="ECO:0007669"/>
    <property type="project" value="InterPro"/>
</dbReference>
<dbReference type="CDD" id="cd16917">
    <property type="entry name" value="HATPase_UhpB-NarQ-NarX-like"/>
    <property type="match status" value="1"/>
</dbReference>
<evidence type="ECO:0000256" key="2">
    <source>
        <dbReference type="ARBA" id="ARBA00012438"/>
    </source>
</evidence>
<dbReference type="InterPro" id="IPR011712">
    <property type="entry name" value="Sig_transdc_His_kin_sub3_dim/P"/>
</dbReference>